<keyword evidence="2" id="KW-1185">Reference proteome</keyword>
<evidence type="ECO:0000313" key="2">
    <source>
        <dbReference type="Proteomes" id="UP000283474"/>
    </source>
</evidence>
<protein>
    <submittedName>
        <fullName evidence="1">Uncharacterized protein</fullName>
    </submittedName>
</protein>
<dbReference type="Proteomes" id="UP000283474">
    <property type="component" value="Chromosome"/>
</dbReference>
<accession>A0A410GC95</accession>
<name>A0A410GC95_9BURK</name>
<sequence>MTELAARQTSPTETRAIAAARNMNIQPTLTTRSGLPVHIIVNRDLVLRPYQPLFFNKGVFTMSATKKTAAWAAAEDRNC</sequence>
<dbReference type="AlphaFoldDB" id="A0A410GC95"/>
<proteinExistence type="predicted"/>
<dbReference type="EMBL" id="CP022987">
    <property type="protein sequence ID" value="QAA93905.1"/>
    <property type="molecule type" value="Genomic_DNA"/>
</dbReference>
<dbReference type="KEGG" id="pus:CKA81_08690"/>
<organism evidence="1 2">
    <name type="scientific">Pollutimonas thiosulfatoxidans</name>
    <dbReference type="NCBI Taxonomy" id="2028345"/>
    <lineage>
        <taxon>Bacteria</taxon>
        <taxon>Pseudomonadati</taxon>
        <taxon>Pseudomonadota</taxon>
        <taxon>Betaproteobacteria</taxon>
        <taxon>Burkholderiales</taxon>
        <taxon>Alcaligenaceae</taxon>
        <taxon>Pollutimonas</taxon>
    </lineage>
</organism>
<gene>
    <name evidence="1" type="ORF">CKA81_08690</name>
</gene>
<reference evidence="1 2" key="1">
    <citation type="submission" date="2017-08" db="EMBL/GenBank/DDBJ databases">
        <authorList>
            <person name="Park S.-J."/>
            <person name="Kim H."/>
        </authorList>
    </citation>
    <scope>NUCLEOTIDE SEQUENCE [LARGE SCALE GENOMIC DNA]</scope>
    <source>
        <strain evidence="2">ye3</strain>
    </source>
</reference>
<evidence type="ECO:0000313" key="1">
    <source>
        <dbReference type="EMBL" id="QAA93905.1"/>
    </source>
</evidence>